<sequence length="61" mass="6905">MVVNHPESGTAKFLMELNHVKIQVRITHPKPHKFQVTSAVHNGRRKELGDSDAVRTYGFPP</sequence>
<dbReference type="EMBL" id="MGIZ01000001">
    <property type="protein sequence ID" value="OGN00190.1"/>
    <property type="molecule type" value="Genomic_DNA"/>
</dbReference>
<accession>A0A1F8EIM0</accession>
<dbReference type="AlphaFoldDB" id="A0A1F8EIM0"/>
<name>A0A1F8EIM0_9BACT</name>
<evidence type="ECO:0000313" key="1">
    <source>
        <dbReference type="EMBL" id="OGN00190.1"/>
    </source>
</evidence>
<gene>
    <name evidence="1" type="ORF">A2817_03505</name>
</gene>
<dbReference type="Proteomes" id="UP000177594">
    <property type="component" value="Unassembled WGS sequence"/>
</dbReference>
<evidence type="ECO:0000313" key="2">
    <source>
        <dbReference type="Proteomes" id="UP000177594"/>
    </source>
</evidence>
<reference evidence="1 2" key="1">
    <citation type="journal article" date="2016" name="Nat. Commun.">
        <title>Thousands of microbial genomes shed light on interconnected biogeochemical processes in an aquifer system.</title>
        <authorList>
            <person name="Anantharaman K."/>
            <person name="Brown C.T."/>
            <person name="Hug L.A."/>
            <person name="Sharon I."/>
            <person name="Castelle C.J."/>
            <person name="Probst A.J."/>
            <person name="Thomas B.C."/>
            <person name="Singh A."/>
            <person name="Wilkins M.J."/>
            <person name="Karaoz U."/>
            <person name="Brodie E.L."/>
            <person name="Williams K.H."/>
            <person name="Hubbard S.S."/>
            <person name="Banfield J.F."/>
        </authorList>
    </citation>
    <scope>NUCLEOTIDE SEQUENCE [LARGE SCALE GENOMIC DNA]</scope>
</reference>
<proteinExistence type="predicted"/>
<comment type="caution">
    <text evidence="1">The sequence shown here is derived from an EMBL/GenBank/DDBJ whole genome shotgun (WGS) entry which is preliminary data.</text>
</comment>
<protein>
    <submittedName>
        <fullName evidence="1">Uncharacterized protein</fullName>
    </submittedName>
</protein>
<organism evidence="1 2">
    <name type="scientific">Candidatus Yanofskybacteria bacterium RIFCSPHIGHO2_01_FULL_39_8b</name>
    <dbReference type="NCBI Taxonomy" id="1802659"/>
    <lineage>
        <taxon>Bacteria</taxon>
        <taxon>Candidatus Yanofskyibacteriota</taxon>
    </lineage>
</organism>